<dbReference type="SUPFAM" id="SSF103473">
    <property type="entry name" value="MFS general substrate transporter"/>
    <property type="match status" value="1"/>
</dbReference>
<dbReference type="EMBL" id="JAPQKS010000005">
    <property type="protein sequence ID" value="KAJ5225329.1"/>
    <property type="molecule type" value="Genomic_DNA"/>
</dbReference>
<gene>
    <name evidence="7" type="ORF">N7468_006554</name>
</gene>
<evidence type="ECO:0000256" key="3">
    <source>
        <dbReference type="ARBA" id="ARBA00022989"/>
    </source>
</evidence>
<feature type="transmembrane region" description="Helical" evidence="5">
    <location>
        <begin position="44"/>
        <end position="68"/>
    </location>
</feature>
<reference evidence="7" key="1">
    <citation type="submission" date="2022-11" db="EMBL/GenBank/DDBJ databases">
        <authorList>
            <person name="Petersen C."/>
        </authorList>
    </citation>
    <scope>NUCLEOTIDE SEQUENCE</scope>
    <source>
        <strain evidence="7">IBT 19713</strain>
    </source>
</reference>
<dbReference type="OrthoDB" id="5410178at2759"/>
<dbReference type="InterPro" id="IPR011701">
    <property type="entry name" value="MFS"/>
</dbReference>
<protein>
    <recommendedName>
        <fullName evidence="6">Major facilitator superfamily (MFS) profile domain-containing protein</fullName>
    </recommendedName>
</protein>
<keyword evidence="3 5" id="KW-1133">Transmembrane helix</keyword>
<evidence type="ECO:0000313" key="8">
    <source>
        <dbReference type="Proteomes" id="UP001150941"/>
    </source>
</evidence>
<comment type="subcellular location">
    <subcellularLocation>
        <location evidence="1">Membrane</location>
        <topology evidence="1">Multi-pass membrane protein</topology>
    </subcellularLocation>
</comment>
<feature type="transmembrane region" description="Helical" evidence="5">
    <location>
        <begin position="294"/>
        <end position="312"/>
    </location>
</feature>
<evidence type="ECO:0000256" key="1">
    <source>
        <dbReference type="ARBA" id="ARBA00004141"/>
    </source>
</evidence>
<dbReference type="GeneID" id="83203153"/>
<feature type="transmembrane region" description="Helical" evidence="5">
    <location>
        <begin position="409"/>
        <end position="428"/>
    </location>
</feature>
<dbReference type="PROSITE" id="PS50850">
    <property type="entry name" value="MFS"/>
    <property type="match status" value="1"/>
</dbReference>
<accession>A0A9W9NSJ6</accession>
<evidence type="ECO:0000256" key="5">
    <source>
        <dbReference type="SAM" id="Phobius"/>
    </source>
</evidence>
<feature type="transmembrane region" description="Helical" evidence="5">
    <location>
        <begin position="80"/>
        <end position="101"/>
    </location>
</feature>
<keyword evidence="8" id="KW-1185">Reference proteome</keyword>
<organism evidence="7 8">
    <name type="scientific">Penicillium chermesinum</name>
    <dbReference type="NCBI Taxonomy" id="63820"/>
    <lineage>
        <taxon>Eukaryota</taxon>
        <taxon>Fungi</taxon>
        <taxon>Dikarya</taxon>
        <taxon>Ascomycota</taxon>
        <taxon>Pezizomycotina</taxon>
        <taxon>Eurotiomycetes</taxon>
        <taxon>Eurotiomycetidae</taxon>
        <taxon>Eurotiales</taxon>
        <taxon>Aspergillaceae</taxon>
        <taxon>Penicillium</taxon>
    </lineage>
</organism>
<feature type="transmembrane region" description="Helical" evidence="5">
    <location>
        <begin position="199"/>
        <end position="220"/>
    </location>
</feature>
<feature type="transmembrane region" description="Helical" evidence="5">
    <location>
        <begin position="169"/>
        <end position="193"/>
    </location>
</feature>
<name>A0A9W9NSJ6_9EURO</name>
<dbReference type="PANTHER" id="PTHR23502">
    <property type="entry name" value="MAJOR FACILITATOR SUPERFAMILY"/>
    <property type="match status" value="1"/>
</dbReference>
<comment type="caution">
    <text evidence="7">The sequence shown here is derived from an EMBL/GenBank/DDBJ whole genome shotgun (WGS) entry which is preliminary data.</text>
</comment>
<evidence type="ECO:0000256" key="2">
    <source>
        <dbReference type="ARBA" id="ARBA00022692"/>
    </source>
</evidence>
<dbReference type="GO" id="GO:0016020">
    <property type="term" value="C:membrane"/>
    <property type="evidence" value="ECO:0007669"/>
    <property type="project" value="UniProtKB-SubCell"/>
</dbReference>
<feature type="transmembrane region" description="Helical" evidence="5">
    <location>
        <begin position="113"/>
        <end position="131"/>
    </location>
</feature>
<dbReference type="AlphaFoldDB" id="A0A9W9NSJ6"/>
<evidence type="ECO:0000313" key="7">
    <source>
        <dbReference type="EMBL" id="KAJ5225329.1"/>
    </source>
</evidence>
<dbReference type="PANTHER" id="PTHR23502:SF157">
    <property type="entry name" value="MAJOR FACILITATOR SUPERFAMILY (MFS) PROFILE DOMAIN-CONTAINING PROTEIN-RELATED"/>
    <property type="match status" value="1"/>
</dbReference>
<dbReference type="InterPro" id="IPR036259">
    <property type="entry name" value="MFS_trans_sf"/>
</dbReference>
<dbReference type="Gene3D" id="1.20.1250.20">
    <property type="entry name" value="MFS general substrate transporter like domains"/>
    <property type="match status" value="1"/>
</dbReference>
<feature type="domain" description="Major facilitator superfamily (MFS) profile" evidence="6">
    <location>
        <begin position="43"/>
        <end position="459"/>
    </location>
</feature>
<sequence length="459" mass="50417">MKEATPLDVALHNLRLELDPDSGYIRWAPDNPKHPRNWPLARKVYDIGIIILLECYTTAISTSGSAAARWSQERLDISITLAQFMFVSTYLLGQALGNVVFPPYSECFGRKKLYVASTVAYSGLCAMIGAVDSPAAAVVGRYLTGVLSSIPTVIIVGSMEDIFNAKARIWTMLPYIGVAQIGVSLGPVMSAYITQAFGWPWIFYIAAIVTAAISILLLTIKESRPSLLLSREVENLRIETGIDSLQALNHDKPPDWQTFVSNKLGTALGIIYLFTEALPHIYEDMGLNQEQSSLPFFALGFASIFNIPGRIIDHQAAKKKDKGEHLASPEYKLKGLTFAAPVLALGLWWFAWTIPPGFKLAIVLNGYLADSYLSYSSSVFAAVGLTRAVMSAMFPLFAPPMFEALGSNIAVSVLAAAMTVFSLFPFLFQRYGAWLRARSKFAQHSIQVYKENTVENDGS</sequence>
<keyword evidence="2 5" id="KW-0812">Transmembrane</keyword>
<evidence type="ECO:0000259" key="6">
    <source>
        <dbReference type="PROSITE" id="PS50850"/>
    </source>
</evidence>
<dbReference type="Pfam" id="PF07690">
    <property type="entry name" value="MFS_1"/>
    <property type="match status" value="1"/>
</dbReference>
<feature type="transmembrane region" description="Helical" evidence="5">
    <location>
        <begin position="372"/>
        <end position="397"/>
    </location>
</feature>
<evidence type="ECO:0000256" key="4">
    <source>
        <dbReference type="ARBA" id="ARBA00023136"/>
    </source>
</evidence>
<proteinExistence type="predicted"/>
<dbReference type="InterPro" id="IPR020846">
    <property type="entry name" value="MFS_dom"/>
</dbReference>
<feature type="transmembrane region" description="Helical" evidence="5">
    <location>
        <begin position="137"/>
        <end position="157"/>
    </location>
</feature>
<dbReference type="RefSeq" id="XP_058328740.1">
    <property type="nucleotide sequence ID" value="XM_058475850.1"/>
</dbReference>
<dbReference type="GO" id="GO:0022857">
    <property type="term" value="F:transmembrane transporter activity"/>
    <property type="evidence" value="ECO:0007669"/>
    <property type="project" value="InterPro"/>
</dbReference>
<dbReference type="Proteomes" id="UP001150941">
    <property type="component" value="Unassembled WGS sequence"/>
</dbReference>
<reference evidence="7" key="2">
    <citation type="journal article" date="2023" name="IMA Fungus">
        <title>Comparative genomic study of the Penicillium genus elucidates a diverse pangenome and 15 lateral gene transfer events.</title>
        <authorList>
            <person name="Petersen C."/>
            <person name="Sorensen T."/>
            <person name="Nielsen M.R."/>
            <person name="Sondergaard T.E."/>
            <person name="Sorensen J.L."/>
            <person name="Fitzpatrick D.A."/>
            <person name="Frisvad J.C."/>
            <person name="Nielsen K.L."/>
        </authorList>
    </citation>
    <scope>NUCLEOTIDE SEQUENCE</scope>
    <source>
        <strain evidence="7">IBT 19713</strain>
    </source>
</reference>
<keyword evidence="4 5" id="KW-0472">Membrane</keyword>